<proteinExistence type="predicted"/>
<dbReference type="GO" id="GO:0031179">
    <property type="term" value="P:peptide modification"/>
    <property type="evidence" value="ECO:0007669"/>
    <property type="project" value="InterPro"/>
</dbReference>
<dbReference type="GO" id="GO:0005886">
    <property type="term" value="C:plasma membrane"/>
    <property type="evidence" value="ECO:0007669"/>
    <property type="project" value="TreeGrafter"/>
</dbReference>
<reference evidence="2" key="2">
    <citation type="journal article" date="2021" name="PeerJ">
        <title>Extensive microbial diversity within the chicken gut microbiome revealed by metagenomics and culture.</title>
        <authorList>
            <person name="Gilroy R."/>
            <person name="Ravi A."/>
            <person name="Getino M."/>
            <person name="Pursley I."/>
            <person name="Horton D.L."/>
            <person name="Alikhan N.F."/>
            <person name="Baker D."/>
            <person name="Gharbi K."/>
            <person name="Hall N."/>
            <person name="Watson M."/>
            <person name="Adriaenssens E.M."/>
            <person name="Foster-Nyarko E."/>
            <person name="Jarju S."/>
            <person name="Secka A."/>
            <person name="Antonio M."/>
            <person name="Oren A."/>
            <person name="Chaudhuri R.R."/>
            <person name="La Ragione R."/>
            <person name="Hildebrand F."/>
            <person name="Pallen M.J."/>
        </authorList>
    </citation>
    <scope>NUCLEOTIDE SEQUENCE</scope>
    <source>
        <strain evidence="2">3924</strain>
    </source>
</reference>
<dbReference type="AlphaFoldDB" id="A0A940IF04"/>
<feature type="binding site" evidence="1">
    <location>
        <position position="282"/>
    </location>
    <ligand>
        <name>Zn(2+)</name>
        <dbReference type="ChEBI" id="CHEBI:29105"/>
    </ligand>
</feature>
<evidence type="ECO:0000256" key="1">
    <source>
        <dbReference type="PIRSR" id="PIRSR607822-1"/>
    </source>
</evidence>
<sequence>MVERIGGLMGADAGIMLFLYLYARVMGDEEAGRKAEELTERFMERLPEAGSASYCDGWAGILTCLDYLRRCGYVDVETDEVMEDVERGMEVYTEQCLRRRMFELLYGSAGTGLYWLARGDGKMTGRIVNAMYECKETDGMSGGYKWRLGSMRAADGLRYNLSMSHGIVGALLFLLRVVEKYNDESAREMVEGGIRYLLSLKGDGTDGISLFPSVVDGDEYLSRRNSRLGWCYGDLGCAYLLYEASRVSVRDDWCEAAMEIYRHAAGRRTRETSLVVDAGLCHGAAGIAMMFDDIYGKTGDAAFRECMEYWMGQTLGHARFPDGIAGYRTFYVNDWYNDFSLLTGVSGIGLMMLSYISGDRGWYRLLLP</sequence>
<dbReference type="PRINTS" id="PR01955">
    <property type="entry name" value="LANCFRANKIA"/>
</dbReference>
<dbReference type="SUPFAM" id="SSF158745">
    <property type="entry name" value="LanC-like"/>
    <property type="match status" value="1"/>
</dbReference>
<feature type="binding site" evidence="1">
    <location>
        <position position="281"/>
    </location>
    <ligand>
        <name>Zn(2+)</name>
        <dbReference type="ChEBI" id="CHEBI:29105"/>
    </ligand>
</feature>
<evidence type="ECO:0000313" key="3">
    <source>
        <dbReference type="Proteomes" id="UP000712007"/>
    </source>
</evidence>
<reference evidence="2" key="1">
    <citation type="submission" date="2020-10" db="EMBL/GenBank/DDBJ databases">
        <authorList>
            <person name="Gilroy R."/>
        </authorList>
    </citation>
    <scope>NUCLEOTIDE SEQUENCE</scope>
    <source>
        <strain evidence="2">3924</strain>
    </source>
</reference>
<dbReference type="InterPro" id="IPR007822">
    <property type="entry name" value="LANC-like"/>
</dbReference>
<name>A0A940IF04_9BACT</name>
<dbReference type="Proteomes" id="UP000712007">
    <property type="component" value="Unassembled WGS sequence"/>
</dbReference>
<gene>
    <name evidence="2" type="ORF">IAC51_05560</name>
</gene>
<evidence type="ECO:0000313" key="2">
    <source>
        <dbReference type="EMBL" id="MBO8440101.1"/>
    </source>
</evidence>
<feature type="binding site" evidence="1">
    <location>
        <position position="231"/>
    </location>
    <ligand>
        <name>Zn(2+)</name>
        <dbReference type="ChEBI" id="CHEBI:29105"/>
    </ligand>
</feature>
<dbReference type="PANTHER" id="PTHR12736:SF7">
    <property type="entry name" value="LANC-LIKE PROTEIN 3"/>
    <property type="match status" value="1"/>
</dbReference>
<keyword evidence="1" id="KW-0862">Zinc</keyword>
<keyword evidence="1" id="KW-0479">Metal-binding</keyword>
<accession>A0A940IF04</accession>
<dbReference type="EMBL" id="JADIMV010000097">
    <property type="protein sequence ID" value="MBO8440101.1"/>
    <property type="molecule type" value="Genomic_DNA"/>
</dbReference>
<dbReference type="PRINTS" id="PR01950">
    <property type="entry name" value="LANCSUPER"/>
</dbReference>
<dbReference type="Pfam" id="PF05147">
    <property type="entry name" value="LANC_like"/>
    <property type="match status" value="1"/>
</dbReference>
<protein>
    <recommendedName>
        <fullName evidence="4">Lanthionine synthetase C-like protein</fullName>
    </recommendedName>
</protein>
<comment type="caution">
    <text evidence="2">The sequence shown here is derived from an EMBL/GenBank/DDBJ whole genome shotgun (WGS) entry which is preliminary data.</text>
</comment>
<dbReference type="Gene3D" id="1.50.10.20">
    <property type="match status" value="1"/>
</dbReference>
<dbReference type="GO" id="GO:0046872">
    <property type="term" value="F:metal ion binding"/>
    <property type="evidence" value="ECO:0007669"/>
    <property type="project" value="UniProtKB-KW"/>
</dbReference>
<dbReference type="SMART" id="SM01260">
    <property type="entry name" value="LANC_like"/>
    <property type="match status" value="1"/>
</dbReference>
<dbReference type="PANTHER" id="PTHR12736">
    <property type="entry name" value="LANC-LIKE PROTEIN"/>
    <property type="match status" value="1"/>
</dbReference>
<evidence type="ECO:0008006" key="4">
    <source>
        <dbReference type="Google" id="ProtNLM"/>
    </source>
</evidence>
<organism evidence="2 3">
    <name type="scientific">Candidatus Aphodosoma intestinipullorum</name>
    <dbReference type="NCBI Taxonomy" id="2840674"/>
    <lineage>
        <taxon>Bacteria</taxon>
        <taxon>Pseudomonadati</taxon>
        <taxon>Bacteroidota</taxon>
        <taxon>Bacteroidia</taxon>
        <taxon>Bacteroidales</taxon>
        <taxon>Candidatus Aphodosoma</taxon>
    </lineage>
</organism>